<feature type="compositionally biased region" description="Low complexity" evidence="1">
    <location>
        <begin position="207"/>
        <end position="218"/>
    </location>
</feature>
<reference evidence="3 4" key="1">
    <citation type="journal article" date="2009" name="Stand. Genomic Sci.">
        <title>Complete genome sequence of Saccharomonospora viridis type strain (P101).</title>
        <authorList>
            <person name="Pati A."/>
            <person name="Sikorski J."/>
            <person name="Nolan M."/>
            <person name="Lapidus A."/>
            <person name="Copeland A."/>
            <person name="Glavina Del Rio T."/>
            <person name="Lucas S."/>
            <person name="Chen F."/>
            <person name="Tice H."/>
            <person name="Pitluck S."/>
            <person name="Cheng J.F."/>
            <person name="Chertkov O."/>
            <person name="Brettin T."/>
            <person name="Han C."/>
            <person name="Detter J.C."/>
            <person name="Kuske C."/>
            <person name="Bruce D."/>
            <person name="Goodwin L."/>
            <person name="Chain P."/>
            <person name="D'haeseleer P."/>
            <person name="Chen A."/>
            <person name="Palaniappan K."/>
            <person name="Ivanova N."/>
            <person name="Mavromatis K."/>
            <person name="Mikhailova N."/>
            <person name="Rohde M."/>
            <person name="Tindall B.J."/>
            <person name="Goker M."/>
            <person name="Bristow J."/>
            <person name="Eisen J.A."/>
            <person name="Markowitz V."/>
            <person name="Hugenholtz P."/>
            <person name="Kyrpides N.C."/>
            <person name="Klenk H.P."/>
        </authorList>
    </citation>
    <scope>NUCLEOTIDE SEQUENCE [LARGE SCALE GENOMIC DNA]</scope>
    <source>
        <strain evidence="4">ATCC 15386 / DSM 43017 / JCM 3036 / NBRC 12207 / P101</strain>
    </source>
</reference>
<keyword evidence="4" id="KW-1185">Reference proteome</keyword>
<keyword evidence="3" id="KW-0966">Cell projection</keyword>
<dbReference type="AlphaFoldDB" id="C7MRV5"/>
<keyword evidence="2" id="KW-1133">Transmembrane helix</keyword>
<dbReference type="HOGENOM" id="CLU_052972_0_0_11"/>
<accession>C7MRV5</accession>
<feature type="compositionally biased region" description="Polar residues" evidence="1">
    <location>
        <begin position="49"/>
        <end position="58"/>
    </location>
</feature>
<feature type="compositionally biased region" description="Pro residues" evidence="1">
    <location>
        <begin position="136"/>
        <end position="148"/>
    </location>
</feature>
<dbReference type="eggNOG" id="ENOG50341WV">
    <property type="taxonomic scope" value="Bacteria"/>
</dbReference>
<dbReference type="KEGG" id="svi:Svir_00780"/>
<feature type="region of interest" description="Disordered" evidence="1">
    <location>
        <begin position="49"/>
        <end position="226"/>
    </location>
</feature>
<evidence type="ECO:0000256" key="2">
    <source>
        <dbReference type="SAM" id="Phobius"/>
    </source>
</evidence>
<organism evidence="3 4">
    <name type="scientific">Saccharomonospora viridis (strain ATCC 15386 / DSM 43017 / JCM 3036 / CCUG 5913 / NBRC 12207 / NCIMB 9602 / P101)</name>
    <name type="common">Thermoactinomyces viridis</name>
    <dbReference type="NCBI Taxonomy" id="471857"/>
    <lineage>
        <taxon>Bacteria</taxon>
        <taxon>Bacillati</taxon>
        <taxon>Actinomycetota</taxon>
        <taxon>Actinomycetes</taxon>
        <taxon>Pseudonocardiales</taxon>
        <taxon>Pseudonocardiaceae</taxon>
        <taxon>Saccharomonospora</taxon>
    </lineage>
</organism>
<evidence type="ECO:0000313" key="4">
    <source>
        <dbReference type="Proteomes" id="UP000000841"/>
    </source>
</evidence>
<feature type="transmembrane region" description="Helical" evidence="2">
    <location>
        <begin position="230"/>
        <end position="251"/>
    </location>
</feature>
<name>C7MRV5_SACVD</name>
<keyword evidence="2" id="KW-0472">Membrane</keyword>
<sequence length="437" mass="45628">MVLTGHVSLSGFEIGGLTVSWQEELRKLDEELASGRLSADDYRVRRDQVLSSAVTSGENPAEGQQAQPQQAQPQQAQPQQPPAQPDQSADSSANSTQIISPASLPQGNPQQHAEGNQLANAERTQVVSPWQGQPQQQPPQYPQQPGPVSPAAGFQQPGPASPAAGFQQPGPASPAAGFQQPAQPWNAPQADQSPPWGGSEFPPLTPPTQTEETGQGPESFETSSGKGKKIAGIIAAVVLLAGLGVGAWFLFSGGSDDDNVADDKPTQTATNPAPTSSAPPKDDLEIAQLPGATSERTDITSFEDVVAHQVLTEDENKIYEDAGAGEARMVVSELSSDVKVVVLTVQTASASAASTAVDDLVALQKKNGMDPYEGETPQGVEATQVDKNDKFPAAARAHYAHGNTVVRIQVTAPELSGVGDPFEEIIATQLQALPADV</sequence>
<feature type="compositionally biased region" description="Low complexity" evidence="1">
    <location>
        <begin position="266"/>
        <end position="279"/>
    </location>
</feature>
<keyword evidence="3" id="KW-0282">Flagellum</keyword>
<dbReference type="Proteomes" id="UP000000841">
    <property type="component" value="Chromosome"/>
</dbReference>
<feature type="compositionally biased region" description="Polar residues" evidence="1">
    <location>
        <begin position="94"/>
        <end position="123"/>
    </location>
</feature>
<evidence type="ECO:0000313" key="3">
    <source>
        <dbReference type="EMBL" id="ACU95167.1"/>
    </source>
</evidence>
<feature type="compositionally biased region" description="Low complexity" evidence="1">
    <location>
        <begin position="64"/>
        <end position="78"/>
    </location>
</feature>
<feature type="compositionally biased region" description="Low complexity" evidence="1">
    <location>
        <begin position="179"/>
        <end position="192"/>
    </location>
</feature>
<evidence type="ECO:0000256" key="1">
    <source>
        <dbReference type="SAM" id="MobiDB-lite"/>
    </source>
</evidence>
<keyword evidence="2" id="KW-0812">Transmembrane</keyword>
<protein>
    <submittedName>
        <fullName evidence="3">Flagellar basal body-associated protein FliL</fullName>
    </submittedName>
</protein>
<feature type="region of interest" description="Disordered" evidence="1">
    <location>
        <begin position="259"/>
        <end position="284"/>
    </location>
</feature>
<gene>
    <name evidence="3" type="ordered locus">Svir_00780</name>
</gene>
<dbReference type="EMBL" id="CP001683">
    <property type="protein sequence ID" value="ACU95167.1"/>
    <property type="molecule type" value="Genomic_DNA"/>
</dbReference>
<dbReference type="STRING" id="471857.Svir_00780"/>
<proteinExistence type="predicted"/>
<feature type="compositionally biased region" description="Low complexity" evidence="1">
    <location>
        <begin position="125"/>
        <end position="135"/>
    </location>
</feature>
<keyword evidence="3" id="KW-0969">Cilium</keyword>